<dbReference type="FunFam" id="2.40.50.140:FF:000041">
    <property type="entry name" value="Replication protein A subunit"/>
    <property type="match status" value="1"/>
</dbReference>
<evidence type="ECO:0000256" key="15">
    <source>
        <dbReference type="SAM" id="MobiDB-lite"/>
    </source>
</evidence>
<comment type="function">
    <text evidence="12 14">Component of the replication protein A complex (RPA) required for DNA recombination, repair and replication. The activity of RPA is mediated by single-stranded DNA binding and protein interactions. Probably involved in repair of double-strand DNA breaks (DSBs) induced by genotoxic stresses.</text>
</comment>
<dbReference type="CDD" id="cd04474">
    <property type="entry name" value="RPA1_DBD_A"/>
    <property type="match status" value="1"/>
</dbReference>
<dbReference type="Gene3D" id="2.40.50.140">
    <property type="entry name" value="Nucleic acid-binding proteins"/>
    <property type="match status" value="4"/>
</dbReference>
<evidence type="ECO:0000256" key="8">
    <source>
        <dbReference type="ARBA" id="ARBA00023125"/>
    </source>
</evidence>
<comment type="subcellular location">
    <subcellularLocation>
        <location evidence="1 14">Nucleus</location>
    </subcellularLocation>
</comment>
<evidence type="ECO:0000256" key="6">
    <source>
        <dbReference type="ARBA" id="ARBA00022771"/>
    </source>
</evidence>
<dbReference type="AlphaFoldDB" id="A0A9I9DEK8"/>
<feature type="domain" description="Replication factor-A protein 1 N-terminal" evidence="17">
    <location>
        <begin position="6"/>
        <end position="105"/>
    </location>
</feature>
<evidence type="ECO:0000256" key="11">
    <source>
        <dbReference type="ARBA" id="ARBA00023242"/>
    </source>
</evidence>
<dbReference type="FunFam" id="2.40.50.140:FF:000257">
    <property type="entry name" value="Replication protein A subunit"/>
    <property type="match status" value="1"/>
</dbReference>
<keyword evidence="8 14" id="KW-0238">DNA-binding</keyword>
<dbReference type="NCBIfam" id="TIGR00617">
    <property type="entry name" value="rpa1"/>
    <property type="match status" value="1"/>
</dbReference>
<keyword evidence="7 14" id="KW-0862">Zinc</keyword>
<evidence type="ECO:0000259" key="16">
    <source>
        <dbReference type="Pfam" id="PF01336"/>
    </source>
</evidence>
<evidence type="ECO:0000256" key="12">
    <source>
        <dbReference type="ARBA" id="ARBA00058063"/>
    </source>
</evidence>
<evidence type="ECO:0000256" key="4">
    <source>
        <dbReference type="ARBA" id="ARBA00022723"/>
    </source>
</evidence>
<dbReference type="InterPro" id="IPR004591">
    <property type="entry name" value="Rfa1"/>
</dbReference>
<dbReference type="Pfam" id="PF04057">
    <property type="entry name" value="Rep-A_N"/>
    <property type="match status" value="1"/>
</dbReference>
<evidence type="ECO:0000256" key="3">
    <source>
        <dbReference type="ARBA" id="ARBA00022705"/>
    </source>
</evidence>
<evidence type="ECO:0000259" key="19">
    <source>
        <dbReference type="Pfam" id="PF16900"/>
    </source>
</evidence>
<dbReference type="Pfam" id="PF08646">
    <property type="entry name" value="Rep_fac-A_C"/>
    <property type="match status" value="1"/>
</dbReference>
<dbReference type="EnsemblPlants" id="MELO3C017228.2.1">
    <property type="protein sequence ID" value="MELO3C017228.2.1"/>
    <property type="gene ID" value="MELO3C017228.2"/>
</dbReference>
<evidence type="ECO:0000256" key="13">
    <source>
        <dbReference type="ARBA" id="ARBA00065674"/>
    </source>
</evidence>
<keyword evidence="3 14" id="KW-0235">DNA replication</keyword>
<evidence type="ECO:0000256" key="1">
    <source>
        <dbReference type="ARBA" id="ARBA00004123"/>
    </source>
</evidence>
<dbReference type="GO" id="GO:0006260">
    <property type="term" value="P:DNA replication"/>
    <property type="evidence" value="ECO:0007669"/>
    <property type="project" value="UniProtKB-KW"/>
</dbReference>
<proteinExistence type="inferred from homology"/>
<name>A0A9I9DEK8_CUCME</name>
<evidence type="ECO:0000256" key="10">
    <source>
        <dbReference type="ARBA" id="ARBA00023204"/>
    </source>
</evidence>
<dbReference type="CDD" id="cd04475">
    <property type="entry name" value="RPA1_DBD_B"/>
    <property type="match status" value="1"/>
</dbReference>
<dbReference type="InterPro" id="IPR031657">
    <property type="entry name" value="REPA_OB_2"/>
</dbReference>
<feature type="domain" description="Replication factor A C-terminal" evidence="18">
    <location>
        <begin position="478"/>
        <end position="624"/>
    </location>
</feature>
<protein>
    <recommendedName>
        <fullName evidence="14">Replication protein A subunit</fullName>
    </recommendedName>
</protein>
<dbReference type="GO" id="GO:0008270">
    <property type="term" value="F:zinc ion binding"/>
    <property type="evidence" value="ECO:0007669"/>
    <property type="project" value="UniProtKB-KW"/>
</dbReference>
<sequence length="634" mass="70589">MASAPTAGGISKILSNPSPDSPTDVPDVVVQVIDLKATGNRYIFRFTASDGDMKLKAILPSNLTSDVISGNIQNLGLIRILDYSLNDIPNKSDKYLIVAKCVVVSPALEKEVKTEVKKEEAGIVLKPKVELDDKSKFNNGSGILLKPKQELVAKSAAQIVHEQRMNMAPAARMSMTRRVQPLVYLNPYLGDWTIKVRVTDKGNLRTYKNAQGEGCVFNVVLTDEDGTQIQATMFNDAARKFYEKFSLGKVYYVSRGTLKVANKKFKTVQNDYEMTLNVNSQVDEVSSEAAFVPETKYNFVKIDMLGPHVNGRDLVGSHVLFQLPDVIGVVQNVSSTMSIRRKINNETAPKRDVTIADETKKTVVISLWNDLATTVGQELLDIADQSPIIAVKYLRVGDFQGVSLSTISRSSITINPDIKEAHDLRSWYDAEGKAVSMSSVSSGMSPSTKSGSRSMYSDRVSLSHINQNKSLGEEKPMFFSIRAYVSFIKPDQTMWYRACKTCNKKVTEAIGSGYWCDNCQKNDEECSLRYIMVVRVSDASGEVWVSTFNEEAERIIGCSADELDQLKSQIGEENSYQLKLKEATWVPHLFRVSVSQNEYNNEKRQRITVRSVAPVDFAAESRFLLEEIAKMKAS</sequence>
<evidence type="ECO:0000256" key="9">
    <source>
        <dbReference type="ARBA" id="ARBA00023172"/>
    </source>
</evidence>
<dbReference type="Pfam" id="PF01336">
    <property type="entry name" value="tRNA_anti-codon"/>
    <property type="match status" value="1"/>
</dbReference>
<dbReference type="Pfam" id="PF16900">
    <property type="entry name" value="REPA_OB_2"/>
    <property type="match status" value="1"/>
</dbReference>
<dbReference type="FunFam" id="2.40.50.140:FF:000090">
    <property type="entry name" value="Replication protein A subunit"/>
    <property type="match status" value="1"/>
</dbReference>
<dbReference type="GO" id="GO:0003677">
    <property type="term" value="F:DNA binding"/>
    <property type="evidence" value="ECO:0007669"/>
    <property type="project" value="UniProtKB-KW"/>
</dbReference>
<keyword evidence="11 14" id="KW-0539">Nucleus</keyword>
<keyword evidence="4 14" id="KW-0479">Metal-binding</keyword>
<dbReference type="Gramene" id="MELO3C017228.2.1">
    <property type="protein sequence ID" value="MELO3C017228.2.1"/>
    <property type="gene ID" value="MELO3C017228.2"/>
</dbReference>
<dbReference type="FunFam" id="2.40.50.140:FF:000064">
    <property type="entry name" value="Replication protein A subunit"/>
    <property type="match status" value="1"/>
</dbReference>
<comment type="subunit">
    <text evidence="13 14">Heterotrimer of RPA1, RPA2 and RPA3 (canonical replication protein A complex).</text>
</comment>
<organism evidence="20">
    <name type="scientific">Cucumis melo</name>
    <name type="common">Muskmelon</name>
    <dbReference type="NCBI Taxonomy" id="3656"/>
    <lineage>
        <taxon>Eukaryota</taxon>
        <taxon>Viridiplantae</taxon>
        <taxon>Streptophyta</taxon>
        <taxon>Embryophyta</taxon>
        <taxon>Tracheophyta</taxon>
        <taxon>Spermatophyta</taxon>
        <taxon>Magnoliopsida</taxon>
        <taxon>eudicotyledons</taxon>
        <taxon>Gunneridae</taxon>
        <taxon>Pentapetalae</taxon>
        <taxon>rosids</taxon>
        <taxon>fabids</taxon>
        <taxon>Cucurbitales</taxon>
        <taxon>Cucurbitaceae</taxon>
        <taxon>Benincaseae</taxon>
        <taxon>Cucumis</taxon>
    </lineage>
</organism>
<evidence type="ECO:0000313" key="20">
    <source>
        <dbReference type="EnsemblPlants" id="MELO3C017228.2.1"/>
    </source>
</evidence>
<evidence type="ECO:0000256" key="14">
    <source>
        <dbReference type="RuleBase" id="RU364130"/>
    </source>
</evidence>
<dbReference type="SUPFAM" id="SSF50249">
    <property type="entry name" value="Nucleic acid-binding proteins"/>
    <property type="match status" value="4"/>
</dbReference>
<dbReference type="InterPro" id="IPR013955">
    <property type="entry name" value="Rep_factor-A_C"/>
</dbReference>
<keyword evidence="5" id="KW-0227">DNA damage</keyword>
<dbReference type="CDD" id="cd04476">
    <property type="entry name" value="RPA1_DBD_C"/>
    <property type="match status" value="1"/>
</dbReference>
<dbReference type="InterPro" id="IPR047192">
    <property type="entry name" value="Euk_RPA1_DBD_C"/>
</dbReference>
<accession>A0A9I9DEK8</accession>
<keyword evidence="10" id="KW-0234">DNA repair</keyword>
<evidence type="ECO:0000259" key="17">
    <source>
        <dbReference type="Pfam" id="PF04057"/>
    </source>
</evidence>
<evidence type="ECO:0000256" key="2">
    <source>
        <dbReference type="ARBA" id="ARBA00005690"/>
    </source>
</evidence>
<evidence type="ECO:0000256" key="5">
    <source>
        <dbReference type="ARBA" id="ARBA00022763"/>
    </source>
</evidence>
<dbReference type="GO" id="GO:0005662">
    <property type="term" value="C:DNA replication factor A complex"/>
    <property type="evidence" value="ECO:0007669"/>
    <property type="project" value="EnsemblPlants"/>
</dbReference>
<dbReference type="InterPro" id="IPR004365">
    <property type="entry name" value="NA-bd_OB_tRNA"/>
</dbReference>
<keyword evidence="9" id="KW-0233">DNA recombination</keyword>
<dbReference type="InterPro" id="IPR012340">
    <property type="entry name" value="NA-bd_OB-fold"/>
</dbReference>
<dbReference type="GO" id="GO:0006310">
    <property type="term" value="P:DNA recombination"/>
    <property type="evidence" value="ECO:0007669"/>
    <property type="project" value="UniProtKB-KW"/>
</dbReference>
<keyword evidence="6 14" id="KW-0863">Zinc-finger</keyword>
<dbReference type="GO" id="GO:0006281">
    <property type="term" value="P:DNA repair"/>
    <property type="evidence" value="ECO:0007669"/>
    <property type="project" value="UniProtKB-KW"/>
</dbReference>
<evidence type="ECO:0000259" key="18">
    <source>
        <dbReference type="Pfam" id="PF08646"/>
    </source>
</evidence>
<feature type="domain" description="OB" evidence="16">
    <location>
        <begin position="192"/>
        <end position="275"/>
    </location>
</feature>
<evidence type="ECO:0000256" key="7">
    <source>
        <dbReference type="ARBA" id="ARBA00022833"/>
    </source>
</evidence>
<feature type="region of interest" description="Disordered" evidence="15">
    <location>
        <begin position="1"/>
        <end position="23"/>
    </location>
</feature>
<feature type="domain" description="Replication protein A OB" evidence="19">
    <location>
        <begin position="325"/>
        <end position="415"/>
    </location>
</feature>
<reference evidence="20" key="1">
    <citation type="submission" date="2023-03" db="UniProtKB">
        <authorList>
            <consortium name="EnsemblPlants"/>
        </authorList>
    </citation>
    <scope>IDENTIFICATION</scope>
</reference>
<dbReference type="PANTHER" id="PTHR47165:SF4">
    <property type="entry name" value="OS03G0429900 PROTEIN"/>
    <property type="match status" value="1"/>
</dbReference>
<comment type="similarity">
    <text evidence="2 14">Belongs to the replication factor A protein 1 family.</text>
</comment>
<dbReference type="InterPro" id="IPR007199">
    <property type="entry name" value="Rep_factor-A_N"/>
</dbReference>
<dbReference type="PANTHER" id="PTHR47165">
    <property type="entry name" value="OS03G0429900 PROTEIN"/>
    <property type="match status" value="1"/>
</dbReference>